<keyword evidence="6" id="KW-1185">Reference proteome</keyword>
<reference evidence="5 6" key="1">
    <citation type="submission" date="2019-07" db="EMBL/GenBank/DDBJ databases">
        <authorList>
            <person name="Kim J."/>
        </authorList>
    </citation>
    <scope>NUCLEOTIDE SEQUENCE [LARGE SCALE GENOMIC DNA]</scope>
    <source>
        <strain evidence="5 6">MJ1a</strain>
    </source>
</reference>
<evidence type="ECO:0000313" key="6">
    <source>
        <dbReference type="Proteomes" id="UP000318010"/>
    </source>
</evidence>
<name>A0A563U2N5_9SPHI</name>
<evidence type="ECO:0000256" key="3">
    <source>
        <dbReference type="ARBA" id="ARBA00022777"/>
    </source>
</evidence>
<protein>
    <submittedName>
        <fullName evidence="5">Sugar kinase</fullName>
    </submittedName>
</protein>
<dbReference type="EMBL" id="VOEI01000004">
    <property type="protein sequence ID" value="TWR25598.1"/>
    <property type="molecule type" value="Genomic_DNA"/>
</dbReference>
<dbReference type="RefSeq" id="WP_146272163.1">
    <property type="nucleotide sequence ID" value="NZ_VOEI01000004.1"/>
</dbReference>
<dbReference type="PANTHER" id="PTHR43320:SF2">
    <property type="entry name" value="2-DEHYDRO-3-DEOXYGLUCONOKINASE_2-DEHYDRO-3-DEOXYGALACTONOKINASE"/>
    <property type="match status" value="1"/>
</dbReference>
<comment type="caution">
    <text evidence="5">The sequence shown here is derived from an EMBL/GenBank/DDBJ whole genome shotgun (WGS) entry which is preliminary data.</text>
</comment>
<dbReference type="Gene3D" id="3.40.1190.20">
    <property type="match status" value="1"/>
</dbReference>
<keyword evidence="2" id="KW-0808">Transferase</keyword>
<dbReference type="AlphaFoldDB" id="A0A563U2N5"/>
<dbReference type="OrthoDB" id="9813569at2"/>
<dbReference type="InterPro" id="IPR011611">
    <property type="entry name" value="PfkB_dom"/>
</dbReference>
<dbReference type="SUPFAM" id="SSF53613">
    <property type="entry name" value="Ribokinase-like"/>
    <property type="match status" value="1"/>
</dbReference>
<keyword evidence="3 5" id="KW-0418">Kinase</keyword>
<dbReference type="PANTHER" id="PTHR43320">
    <property type="entry name" value="SUGAR KINASE"/>
    <property type="match status" value="1"/>
</dbReference>
<sequence length="339" mass="37574">MTGKVLTFGELLLRFCPDADGQWLATNTMPFHVGGAELNVATALAIWNIPVKYFTALPDNGLTNQLLTYLQKRSIGITAISKSEGRLGTFYLTKGKDMKHDAVIYDRAGSSFAKLKVGTVNWDEVLQDVSWFHFSAICPALSQEATELCEEALKAASERGIYISVDLNYRAKLWQYGKQPIEVMPQLAKYCDLIMGNVWAAEKLLGIPVLGDIHESGQKSIYLKEGLRSSEDVIKAFPKCKVVANTFRFDQQDGINYYTSIYADGEFHSSATYNADNVIDKVGSGDCFMAGLIYGIYNQLSYKKTLDFATAAAFAKLFIEGDATTSTVDDIINTIRYEI</sequence>
<gene>
    <name evidence="5" type="ORF">FPZ42_13470</name>
</gene>
<evidence type="ECO:0000259" key="4">
    <source>
        <dbReference type="Pfam" id="PF00294"/>
    </source>
</evidence>
<comment type="similarity">
    <text evidence="1">Belongs to the carbohydrate kinase PfkB family.</text>
</comment>
<dbReference type="InterPro" id="IPR052700">
    <property type="entry name" value="Carb_kinase_PfkB-like"/>
</dbReference>
<dbReference type="CDD" id="cd01166">
    <property type="entry name" value="KdgK"/>
    <property type="match status" value="1"/>
</dbReference>
<feature type="domain" description="Carbohydrate kinase PfkB" evidence="4">
    <location>
        <begin position="4"/>
        <end position="317"/>
    </location>
</feature>
<evidence type="ECO:0000256" key="1">
    <source>
        <dbReference type="ARBA" id="ARBA00010688"/>
    </source>
</evidence>
<proteinExistence type="inferred from homology"/>
<organism evidence="5 6">
    <name type="scientific">Mucilaginibacter achroorhodeus</name>
    <dbReference type="NCBI Taxonomy" id="2599294"/>
    <lineage>
        <taxon>Bacteria</taxon>
        <taxon>Pseudomonadati</taxon>
        <taxon>Bacteroidota</taxon>
        <taxon>Sphingobacteriia</taxon>
        <taxon>Sphingobacteriales</taxon>
        <taxon>Sphingobacteriaceae</taxon>
        <taxon>Mucilaginibacter</taxon>
    </lineage>
</organism>
<evidence type="ECO:0000256" key="2">
    <source>
        <dbReference type="ARBA" id="ARBA00022679"/>
    </source>
</evidence>
<accession>A0A563U2N5</accession>
<dbReference type="InterPro" id="IPR029056">
    <property type="entry name" value="Ribokinase-like"/>
</dbReference>
<dbReference type="Pfam" id="PF00294">
    <property type="entry name" value="PfkB"/>
    <property type="match status" value="1"/>
</dbReference>
<evidence type="ECO:0000313" key="5">
    <source>
        <dbReference type="EMBL" id="TWR25598.1"/>
    </source>
</evidence>
<dbReference type="GO" id="GO:0016301">
    <property type="term" value="F:kinase activity"/>
    <property type="evidence" value="ECO:0007669"/>
    <property type="project" value="UniProtKB-KW"/>
</dbReference>
<dbReference type="Proteomes" id="UP000318010">
    <property type="component" value="Unassembled WGS sequence"/>
</dbReference>